<dbReference type="EMBL" id="CAUJNA010000313">
    <property type="protein sequence ID" value="CAJ1375289.1"/>
    <property type="molecule type" value="Genomic_DNA"/>
</dbReference>
<comment type="similarity">
    <text evidence="1 5">Belongs to the glycosyl hydrolase 28 family.</text>
</comment>
<evidence type="ECO:0000256" key="3">
    <source>
        <dbReference type="ARBA" id="ARBA00023295"/>
    </source>
</evidence>
<dbReference type="InterPro" id="IPR011050">
    <property type="entry name" value="Pectin_lyase_fold/virulence"/>
</dbReference>
<feature type="active site" evidence="4">
    <location>
        <position position="103"/>
    </location>
</feature>
<comment type="caution">
    <text evidence="6">The sequence shown here is derived from an EMBL/GenBank/DDBJ whole genome shotgun (WGS) entry which is preliminary data.</text>
</comment>
<dbReference type="PROSITE" id="PS00502">
    <property type="entry name" value="POLYGALACTURONASE"/>
    <property type="match status" value="1"/>
</dbReference>
<gene>
    <name evidence="6" type="ORF">EVOR1521_LOCUS4598</name>
</gene>
<dbReference type="InterPro" id="IPR000743">
    <property type="entry name" value="Glyco_hydro_28"/>
</dbReference>
<dbReference type="InterPro" id="IPR051801">
    <property type="entry name" value="GH28_Enzymes"/>
</dbReference>
<evidence type="ECO:0008006" key="8">
    <source>
        <dbReference type="Google" id="ProtNLM"/>
    </source>
</evidence>
<dbReference type="GO" id="GO:0004650">
    <property type="term" value="F:polygalacturonase activity"/>
    <property type="evidence" value="ECO:0007669"/>
    <property type="project" value="InterPro"/>
</dbReference>
<keyword evidence="7" id="KW-1185">Reference proteome</keyword>
<dbReference type="PANTHER" id="PTHR31339:SF9">
    <property type="entry name" value="PLASMIN AND FIBRONECTIN-BINDING PROTEIN A"/>
    <property type="match status" value="1"/>
</dbReference>
<reference evidence="6" key="1">
    <citation type="submission" date="2023-08" db="EMBL/GenBank/DDBJ databases">
        <authorList>
            <person name="Chen Y."/>
            <person name="Shah S."/>
            <person name="Dougan E. K."/>
            <person name="Thang M."/>
            <person name="Chan C."/>
        </authorList>
    </citation>
    <scope>NUCLEOTIDE SEQUENCE</scope>
</reference>
<evidence type="ECO:0000313" key="6">
    <source>
        <dbReference type="EMBL" id="CAJ1375289.1"/>
    </source>
</evidence>
<organism evidence="6 7">
    <name type="scientific">Effrenium voratum</name>
    <dbReference type="NCBI Taxonomy" id="2562239"/>
    <lineage>
        <taxon>Eukaryota</taxon>
        <taxon>Sar</taxon>
        <taxon>Alveolata</taxon>
        <taxon>Dinophyceae</taxon>
        <taxon>Suessiales</taxon>
        <taxon>Symbiodiniaceae</taxon>
        <taxon>Effrenium</taxon>
    </lineage>
</organism>
<evidence type="ECO:0000313" key="7">
    <source>
        <dbReference type="Proteomes" id="UP001178507"/>
    </source>
</evidence>
<keyword evidence="3 5" id="KW-0326">Glycosidase</keyword>
<proteinExistence type="inferred from homology"/>
<dbReference type="PANTHER" id="PTHR31339">
    <property type="entry name" value="PECTIN LYASE-RELATED"/>
    <property type="match status" value="1"/>
</dbReference>
<sequence length="254" mass="27274">MLVRARGVTMRGLRVRRSPCWTLHFAWVTDLVVTGVQVWNPSDSPNTDGIDLDCTQNALVESSTFDVGDDALCVKSGVDFLGRNFGRPSRNIVFRDVEVGHGHGITVGSEMSAGIFNVTFQNISMRATGIGPRVKTQRGRGGVIDGILFKDIKAAQMGEMLQMTMEYSGDLPKTNVSATPAIRNVVFDNVVFSGGRSAGRFVGLPEAPLEGVVLRNVVIPSNASYGECHDVVSSHCEGTSLCPPCFKASLLALV</sequence>
<dbReference type="GO" id="GO:0005975">
    <property type="term" value="P:carbohydrate metabolic process"/>
    <property type="evidence" value="ECO:0007669"/>
    <property type="project" value="InterPro"/>
</dbReference>
<dbReference type="Proteomes" id="UP001178507">
    <property type="component" value="Unassembled WGS sequence"/>
</dbReference>
<evidence type="ECO:0000256" key="4">
    <source>
        <dbReference type="PROSITE-ProRule" id="PRU10052"/>
    </source>
</evidence>
<dbReference type="AlphaFoldDB" id="A0AA36HTX6"/>
<evidence type="ECO:0000256" key="5">
    <source>
        <dbReference type="RuleBase" id="RU361169"/>
    </source>
</evidence>
<keyword evidence="2 5" id="KW-0378">Hydrolase</keyword>
<evidence type="ECO:0000256" key="1">
    <source>
        <dbReference type="ARBA" id="ARBA00008834"/>
    </source>
</evidence>
<dbReference type="SUPFAM" id="SSF51126">
    <property type="entry name" value="Pectin lyase-like"/>
    <property type="match status" value="1"/>
</dbReference>
<protein>
    <recommendedName>
        <fullName evidence="8">Polygalacturonase</fullName>
    </recommendedName>
</protein>
<dbReference type="Pfam" id="PF00295">
    <property type="entry name" value="Glyco_hydro_28"/>
    <property type="match status" value="1"/>
</dbReference>
<name>A0AA36HTX6_9DINO</name>
<evidence type="ECO:0000256" key="2">
    <source>
        <dbReference type="ARBA" id="ARBA00022801"/>
    </source>
</evidence>
<dbReference type="InterPro" id="IPR012334">
    <property type="entry name" value="Pectin_lyas_fold"/>
</dbReference>
<dbReference type="Gene3D" id="2.160.20.10">
    <property type="entry name" value="Single-stranded right-handed beta-helix, Pectin lyase-like"/>
    <property type="match status" value="1"/>
</dbReference>
<accession>A0AA36HTX6</accession>